<feature type="signal peptide" evidence="1">
    <location>
        <begin position="1"/>
        <end position="25"/>
    </location>
</feature>
<dbReference type="EMBL" id="JAMWMR010000001">
    <property type="protein sequence ID" value="MCN9239253.1"/>
    <property type="molecule type" value="Genomic_DNA"/>
</dbReference>
<dbReference type="RefSeq" id="WP_252421307.1">
    <property type="nucleotide sequence ID" value="NZ_JAMWMR010000001.1"/>
</dbReference>
<evidence type="ECO:0000313" key="2">
    <source>
        <dbReference type="EMBL" id="MCN9239253.1"/>
    </source>
</evidence>
<organism evidence="2 3">
    <name type="scientific">Streptomyces macrolidinus</name>
    <dbReference type="NCBI Taxonomy" id="2952607"/>
    <lineage>
        <taxon>Bacteria</taxon>
        <taxon>Bacillati</taxon>
        <taxon>Actinomycetota</taxon>
        <taxon>Actinomycetes</taxon>
        <taxon>Kitasatosporales</taxon>
        <taxon>Streptomycetaceae</taxon>
        <taxon>Streptomyces</taxon>
    </lineage>
</organism>
<evidence type="ECO:0008006" key="4">
    <source>
        <dbReference type="Google" id="ProtNLM"/>
    </source>
</evidence>
<gene>
    <name evidence="2" type="ORF">NGF19_00345</name>
</gene>
<keyword evidence="3" id="KW-1185">Reference proteome</keyword>
<dbReference type="PROSITE" id="PS51257">
    <property type="entry name" value="PROKAR_LIPOPROTEIN"/>
    <property type="match status" value="1"/>
</dbReference>
<proteinExistence type="predicted"/>
<reference evidence="2 3" key="1">
    <citation type="submission" date="2022-05" db="EMBL/GenBank/DDBJ databases">
        <title>Streptomyces sp. nov. RY43-2 isolated from soil of a peat swamp forest.</title>
        <authorList>
            <person name="Kanchanasin P."/>
            <person name="Tanasupawat S."/>
            <person name="Phongsopitanun W."/>
        </authorList>
    </citation>
    <scope>NUCLEOTIDE SEQUENCE [LARGE SCALE GENOMIC DNA]</scope>
    <source>
        <strain evidence="2 3">RY43-2</strain>
    </source>
</reference>
<accession>A0ABT0Z675</accession>
<comment type="caution">
    <text evidence="2">The sequence shown here is derived from an EMBL/GenBank/DDBJ whole genome shotgun (WGS) entry which is preliminary data.</text>
</comment>
<evidence type="ECO:0000256" key="1">
    <source>
        <dbReference type="SAM" id="SignalP"/>
    </source>
</evidence>
<evidence type="ECO:0000313" key="3">
    <source>
        <dbReference type="Proteomes" id="UP001523219"/>
    </source>
</evidence>
<sequence>MRRRTLHLAAVAAAALLLAGCGTQRDGTASPAPPPSPRGCPAEVRLTAADDGRALCLTTGGRLRLTLHGSEDRPWTPVTATGGALRPVNAGVAVRKGDAVAAFEAVAPGTARLTSTRPLCARRPGQNSCPGVQRWTVTVRVTAR</sequence>
<dbReference type="Proteomes" id="UP001523219">
    <property type="component" value="Unassembled WGS sequence"/>
</dbReference>
<feature type="chain" id="PRO_5045287310" description="Lipoprotein" evidence="1">
    <location>
        <begin position="26"/>
        <end position="144"/>
    </location>
</feature>
<protein>
    <recommendedName>
        <fullName evidence="4">Lipoprotein</fullName>
    </recommendedName>
</protein>
<name>A0ABT0Z675_9ACTN</name>
<keyword evidence="1" id="KW-0732">Signal</keyword>